<proteinExistence type="predicted"/>
<dbReference type="RefSeq" id="WP_185032843.1">
    <property type="nucleotide sequence ID" value="NZ_BNBN01000014.1"/>
</dbReference>
<sequence>MNTFVNLLAVAFLFALLALPSLIGHARDLRIDRQIRRAQEARAAEATLASAQNVFGRAA</sequence>
<dbReference type="EMBL" id="JACHEM010000010">
    <property type="protein sequence ID" value="MBB6437471.1"/>
    <property type="molecule type" value="Genomic_DNA"/>
</dbReference>
<protein>
    <submittedName>
        <fullName evidence="1">Uncharacterized protein</fullName>
    </submittedName>
</protein>
<accession>A0A7X0HH55</accession>
<dbReference type="Proteomes" id="UP000540423">
    <property type="component" value="Unassembled WGS sequence"/>
</dbReference>
<organism evidence="1 2">
    <name type="scientific">Streptomyces candidus</name>
    <dbReference type="NCBI Taxonomy" id="67283"/>
    <lineage>
        <taxon>Bacteria</taxon>
        <taxon>Bacillati</taxon>
        <taxon>Actinomycetota</taxon>
        <taxon>Actinomycetes</taxon>
        <taxon>Kitasatosporales</taxon>
        <taxon>Streptomycetaceae</taxon>
        <taxon>Streptomyces</taxon>
    </lineage>
</organism>
<gene>
    <name evidence="1" type="ORF">HNQ79_003972</name>
</gene>
<evidence type="ECO:0000313" key="2">
    <source>
        <dbReference type="Proteomes" id="UP000540423"/>
    </source>
</evidence>
<name>A0A7X0HH55_9ACTN</name>
<dbReference type="AlphaFoldDB" id="A0A7X0HH55"/>
<evidence type="ECO:0000313" key="1">
    <source>
        <dbReference type="EMBL" id="MBB6437471.1"/>
    </source>
</evidence>
<comment type="caution">
    <text evidence="1">The sequence shown here is derived from an EMBL/GenBank/DDBJ whole genome shotgun (WGS) entry which is preliminary data.</text>
</comment>
<keyword evidence="2" id="KW-1185">Reference proteome</keyword>
<reference evidence="1 2" key="1">
    <citation type="submission" date="2020-08" db="EMBL/GenBank/DDBJ databases">
        <title>Genomic Encyclopedia of Type Strains, Phase IV (KMG-IV): sequencing the most valuable type-strain genomes for metagenomic binning, comparative biology and taxonomic classification.</title>
        <authorList>
            <person name="Goeker M."/>
        </authorList>
    </citation>
    <scope>NUCLEOTIDE SEQUENCE [LARGE SCALE GENOMIC DNA]</scope>
    <source>
        <strain evidence="1 2">DSM 40141</strain>
    </source>
</reference>